<keyword evidence="9" id="KW-1185">Reference proteome</keyword>
<keyword evidence="4 6" id="KW-0067">ATP-binding</keyword>
<evidence type="ECO:0000313" key="9">
    <source>
        <dbReference type="Proteomes" id="UP001189429"/>
    </source>
</evidence>
<protein>
    <recommendedName>
        <fullName evidence="6">Protein-serine/threonine kinase</fullName>
        <ecNumber evidence="6">2.7.11.-</ecNumber>
    </recommendedName>
</protein>
<accession>A0ABN9XM66</accession>
<comment type="caution">
    <text evidence="8">The sequence shown here is derived from an EMBL/GenBank/DDBJ whole genome shotgun (WGS) entry which is preliminary data.</text>
</comment>
<dbReference type="EMBL" id="CAUYUJ010020627">
    <property type="protein sequence ID" value="CAK0899581.1"/>
    <property type="molecule type" value="Genomic_DNA"/>
</dbReference>
<dbReference type="InterPro" id="IPR036784">
    <property type="entry name" value="AK/P_DHK_N_sf"/>
</dbReference>
<keyword evidence="1 6" id="KW-0808">Transferase</keyword>
<evidence type="ECO:0000256" key="2">
    <source>
        <dbReference type="ARBA" id="ARBA00022741"/>
    </source>
</evidence>
<feature type="domain" description="Branched-chain alpha-ketoacid dehydrogenase kinase/Pyruvate dehydrogenase kinase N-terminal" evidence="7">
    <location>
        <begin position="44"/>
        <end position="186"/>
    </location>
</feature>
<gene>
    <name evidence="8" type="ORF">PCOR1329_LOCUS77056</name>
</gene>
<evidence type="ECO:0000259" key="7">
    <source>
        <dbReference type="Pfam" id="PF10436"/>
    </source>
</evidence>
<evidence type="ECO:0000256" key="1">
    <source>
        <dbReference type="ARBA" id="ARBA00022679"/>
    </source>
</evidence>
<comment type="catalytic activity">
    <reaction evidence="5">
        <text>L-seryl-[pyruvate dehydrogenase E1 alpha subunit] + ATP = O-phospho-L-seryl-[pyruvate dehydrogenase E1 alpha subunit] + ADP + H(+)</text>
        <dbReference type="Rhea" id="RHEA:23052"/>
        <dbReference type="Rhea" id="RHEA-COMP:13689"/>
        <dbReference type="Rhea" id="RHEA-COMP:13690"/>
        <dbReference type="ChEBI" id="CHEBI:15378"/>
        <dbReference type="ChEBI" id="CHEBI:29999"/>
        <dbReference type="ChEBI" id="CHEBI:30616"/>
        <dbReference type="ChEBI" id="CHEBI:83421"/>
        <dbReference type="ChEBI" id="CHEBI:456216"/>
        <dbReference type="EC" id="2.7.11.2"/>
    </reaction>
</comment>
<evidence type="ECO:0000256" key="5">
    <source>
        <dbReference type="ARBA" id="ARBA00048201"/>
    </source>
</evidence>
<evidence type="ECO:0000313" key="8">
    <source>
        <dbReference type="EMBL" id="CAK0899581.1"/>
    </source>
</evidence>
<reference evidence="8" key="1">
    <citation type="submission" date="2023-10" db="EMBL/GenBank/DDBJ databases">
        <authorList>
            <person name="Chen Y."/>
            <person name="Shah S."/>
            <person name="Dougan E. K."/>
            <person name="Thang M."/>
            <person name="Chan C."/>
        </authorList>
    </citation>
    <scope>NUCLEOTIDE SEQUENCE [LARGE SCALE GENOMIC DNA]</scope>
</reference>
<comment type="subcellular location">
    <subcellularLocation>
        <location evidence="6">Mitochondrion matrix</location>
    </subcellularLocation>
</comment>
<dbReference type="PANTHER" id="PTHR11947">
    <property type="entry name" value="PYRUVATE DEHYDROGENASE KINASE"/>
    <property type="match status" value="1"/>
</dbReference>
<evidence type="ECO:0000256" key="3">
    <source>
        <dbReference type="ARBA" id="ARBA00022777"/>
    </source>
</evidence>
<organism evidence="8 9">
    <name type="scientific">Prorocentrum cordatum</name>
    <dbReference type="NCBI Taxonomy" id="2364126"/>
    <lineage>
        <taxon>Eukaryota</taxon>
        <taxon>Sar</taxon>
        <taxon>Alveolata</taxon>
        <taxon>Dinophyceae</taxon>
        <taxon>Prorocentrales</taxon>
        <taxon>Prorocentraceae</taxon>
        <taxon>Prorocentrum</taxon>
    </lineage>
</organism>
<dbReference type="EC" id="2.7.11.-" evidence="6"/>
<evidence type="ECO:0000256" key="4">
    <source>
        <dbReference type="ARBA" id="ARBA00022840"/>
    </source>
</evidence>
<name>A0ABN9XM66_9DINO</name>
<sequence>MQGPGDLVDEASRQDYIQHEVARFVPMLPHPLSMQDFLDMLEPARLAKFLHEEVLVRSAERIRWIQDVEGWEEIEELRAVRAQHLDGFRALRLVRRVPTLDAFSEVVRSMMDSLQDVPQDLTRAMRRLNLLRGDKYGSDFTDKWLDDFFLSYIGTQMLMAQYLACWEAQCSSTGAGTHRRSTGIIDPDCEPARVCSDAATEIQAICKSLTGRRPVYTLEVHSAAGDDRGGSPRFSFVPGFLKVIVMEILKTVSAPLQRL</sequence>
<evidence type="ECO:0000256" key="6">
    <source>
        <dbReference type="RuleBase" id="RU366032"/>
    </source>
</evidence>
<dbReference type="Proteomes" id="UP001189429">
    <property type="component" value="Unassembled WGS sequence"/>
</dbReference>
<keyword evidence="6" id="KW-0496">Mitochondrion</keyword>
<keyword evidence="3 6" id="KW-0418">Kinase</keyword>
<keyword evidence="2 6" id="KW-0547">Nucleotide-binding</keyword>
<comment type="similarity">
    <text evidence="6">Belongs to the PDK/BCKDK protein kinase family.</text>
</comment>
<dbReference type="SUPFAM" id="SSF69012">
    <property type="entry name" value="alpha-ketoacid dehydrogenase kinase, N-terminal domain"/>
    <property type="match status" value="1"/>
</dbReference>
<dbReference type="PANTHER" id="PTHR11947:SF3">
    <property type="entry name" value="[PYRUVATE DEHYDROGENASE (ACETYL-TRANSFERRING)] KINASE, MITOCHONDRIAL"/>
    <property type="match status" value="1"/>
</dbReference>
<dbReference type="Gene3D" id="1.20.140.20">
    <property type="entry name" value="Alpha-ketoacid/pyruvate dehydrogenase kinase, N-terminal domain"/>
    <property type="match status" value="1"/>
</dbReference>
<dbReference type="InterPro" id="IPR018955">
    <property type="entry name" value="BCDHK/PDK_N"/>
</dbReference>
<dbReference type="InterPro" id="IPR039028">
    <property type="entry name" value="BCKD/PDK"/>
</dbReference>
<dbReference type="Pfam" id="PF10436">
    <property type="entry name" value="BCDHK_Adom3"/>
    <property type="match status" value="1"/>
</dbReference>
<proteinExistence type="inferred from homology"/>